<dbReference type="GO" id="GO:0000976">
    <property type="term" value="F:transcription cis-regulatory region binding"/>
    <property type="evidence" value="ECO:0007669"/>
    <property type="project" value="UniProtKB-ARBA"/>
</dbReference>
<dbReference type="FunFam" id="3.30.730.10:FF:000001">
    <property type="entry name" value="Ethylene-responsive transcription factor 2"/>
    <property type="match status" value="1"/>
</dbReference>
<keyword evidence="6" id="KW-0010">Activator</keyword>
<gene>
    <name evidence="12" type="ORF">E3N88_15956</name>
</gene>
<keyword evidence="5" id="KW-0238">DNA-binding</keyword>
<evidence type="ECO:0000256" key="9">
    <source>
        <dbReference type="ARBA" id="ARBA00024343"/>
    </source>
</evidence>
<keyword evidence="2" id="KW-0936">Ethylene signaling pathway</keyword>
<dbReference type="InterPro" id="IPR016177">
    <property type="entry name" value="DNA-bd_dom_sf"/>
</dbReference>
<evidence type="ECO:0000313" key="13">
    <source>
        <dbReference type="Proteomes" id="UP000326396"/>
    </source>
</evidence>
<proteinExistence type="inferred from homology"/>
<dbReference type="PANTHER" id="PTHR31657">
    <property type="entry name" value="ETHYLENE-RESPONSIVE TRANSCRIPTION FACTOR ERF061"/>
    <property type="match status" value="1"/>
</dbReference>
<keyword evidence="3" id="KW-0611">Plant defense</keyword>
<dbReference type="AlphaFoldDB" id="A0A5N6NZN7"/>
<keyword evidence="8" id="KW-0539">Nucleus</keyword>
<evidence type="ECO:0000256" key="10">
    <source>
        <dbReference type="SAM" id="MobiDB-lite"/>
    </source>
</evidence>
<sequence>MQESVINPFVSPSINDSIRSTLSNLILTGRNKSTLDSIFSHCSSSSSEEPATGSSIYLKQRDLILNFSTNFNPNSSIESSITQYQNQSRNLFKKSYRGVRQRQWGKWVAEIRLPQNRMRVWLGTYDTPEMAAYAYDRAAYKLRGEYARLNFPNLNDRTAMGLIGDDRKLNALRVKVDSKIEAIRRKVKREKSKKRPEKVAGDSTAVSVGGGDSCSGSDVGSSSVSEEGFWSDSCFSGELTVAEGIEIGGWSLAGMPSYDLDLIWEVLAN</sequence>
<dbReference type="InterPro" id="IPR001471">
    <property type="entry name" value="AP2/ERF_dom"/>
</dbReference>
<dbReference type="Gene3D" id="3.30.730.10">
    <property type="entry name" value="AP2/ERF domain"/>
    <property type="match status" value="1"/>
</dbReference>
<evidence type="ECO:0000256" key="7">
    <source>
        <dbReference type="ARBA" id="ARBA00023163"/>
    </source>
</evidence>
<dbReference type="PROSITE" id="PS51032">
    <property type="entry name" value="AP2_ERF"/>
    <property type="match status" value="1"/>
</dbReference>
<organism evidence="12 13">
    <name type="scientific">Mikania micrantha</name>
    <name type="common">bitter vine</name>
    <dbReference type="NCBI Taxonomy" id="192012"/>
    <lineage>
        <taxon>Eukaryota</taxon>
        <taxon>Viridiplantae</taxon>
        <taxon>Streptophyta</taxon>
        <taxon>Embryophyta</taxon>
        <taxon>Tracheophyta</taxon>
        <taxon>Spermatophyta</taxon>
        <taxon>Magnoliopsida</taxon>
        <taxon>eudicotyledons</taxon>
        <taxon>Gunneridae</taxon>
        <taxon>Pentapetalae</taxon>
        <taxon>asterids</taxon>
        <taxon>campanulids</taxon>
        <taxon>Asterales</taxon>
        <taxon>Asteraceae</taxon>
        <taxon>Asteroideae</taxon>
        <taxon>Heliantheae alliance</taxon>
        <taxon>Eupatorieae</taxon>
        <taxon>Mikania</taxon>
    </lineage>
</organism>
<dbReference type="GO" id="GO:0005634">
    <property type="term" value="C:nucleus"/>
    <property type="evidence" value="ECO:0007669"/>
    <property type="project" value="UniProtKB-SubCell"/>
</dbReference>
<dbReference type="SUPFAM" id="SSF54171">
    <property type="entry name" value="DNA-binding domain"/>
    <property type="match status" value="1"/>
</dbReference>
<evidence type="ECO:0000256" key="6">
    <source>
        <dbReference type="ARBA" id="ARBA00023159"/>
    </source>
</evidence>
<evidence type="ECO:0000256" key="3">
    <source>
        <dbReference type="ARBA" id="ARBA00022821"/>
    </source>
</evidence>
<dbReference type="PANTHER" id="PTHR31657:SF52">
    <property type="entry name" value="DNA-BINDING DOMAIN-CONTAINING PROTEIN-RELATED"/>
    <property type="match status" value="1"/>
</dbReference>
<dbReference type="SMART" id="SM00380">
    <property type="entry name" value="AP2"/>
    <property type="match status" value="1"/>
</dbReference>
<dbReference type="CDD" id="cd00018">
    <property type="entry name" value="AP2"/>
    <property type="match status" value="1"/>
</dbReference>
<comment type="caution">
    <text evidence="12">The sequence shown here is derived from an EMBL/GenBank/DDBJ whole genome shotgun (WGS) entry which is preliminary data.</text>
</comment>
<dbReference type="EMBL" id="SZYD01000008">
    <property type="protein sequence ID" value="KAD5508253.1"/>
    <property type="molecule type" value="Genomic_DNA"/>
</dbReference>
<keyword evidence="13" id="KW-1185">Reference proteome</keyword>
<evidence type="ECO:0000256" key="8">
    <source>
        <dbReference type="ARBA" id="ARBA00023242"/>
    </source>
</evidence>
<dbReference type="GO" id="GO:0006952">
    <property type="term" value="P:defense response"/>
    <property type="evidence" value="ECO:0007669"/>
    <property type="project" value="UniProtKB-KW"/>
</dbReference>
<accession>A0A5N6NZN7</accession>
<reference evidence="12 13" key="1">
    <citation type="submission" date="2019-05" db="EMBL/GenBank/DDBJ databases">
        <title>Mikania micrantha, genome provides insights into the molecular mechanism of rapid growth.</title>
        <authorList>
            <person name="Liu B."/>
        </authorList>
    </citation>
    <scope>NUCLEOTIDE SEQUENCE [LARGE SCALE GENOMIC DNA]</scope>
    <source>
        <strain evidence="12">NLD-2019</strain>
        <tissue evidence="12">Leaf</tissue>
    </source>
</reference>
<evidence type="ECO:0000256" key="2">
    <source>
        <dbReference type="ARBA" id="ARBA00022745"/>
    </source>
</evidence>
<dbReference type="InterPro" id="IPR036955">
    <property type="entry name" value="AP2/ERF_dom_sf"/>
</dbReference>
<comment type="subcellular location">
    <subcellularLocation>
        <location evidence="1">Nucleus</location>
    </subcellularLocation>
</comment>
<name>A0A5N6NZN7_9ASTR</name>
<feature type="domain" description="AP2/ERF" evidence="11">
    <location>
        <begin position="95"/>
        <end position="152"/>
    </location>
</feature>
<dbReference type="PRINTS" id="PR00367">
    <property type="entry name" value="ETHRSPELEMNT"/>
</dbReference>
<protein>
    <recommendedName>
        <fullName evidence="11">AP2/ERF domain-containing protein</fullName>
    </recommendedName>
</protein>
<keyword evidence="4" id="KW-0805">Transcription regulation</keyword>
<evidence type="ECO:0000256" key="5">
    <source>
        <dbReference type="ARBA" id="ARBA00023125"/>
    </source>
</evidence>
<dbReference type="OrthoDB" id="785956at2759"/>
<dbReference type="GO" id="GO:0009873">
    <property type="term" value="P:ethylene-activated signaling pathway"/>
    <property type="evidence" value="ECO:0007669"/>
    <property type="project" value="UniProtKB-KW"/>
</dbReference>
<keyword evidence="7" id="KW-0804">Transcription</keyword>
<dbReference type="GO" id="GO:0003700">
    <property type="term" value="F:DNA-binding transcription factor activity"/>
    <property type="evidence" value="ECO:0007669"/>
    <property type="project" value="InterPro"/>
</dbReference>
<comment type="similarity">
    <text evidence="9">Belongs to the AP2/ERF transcription factor family. ERF subfamily.</text>
</comment>
<dbReference type="Pfam" id="PF00847">
    <property type="entry name" value="AP2"/>
    <property type="match status" value="1"/>
</dbReference>
<dbReference type="InterPro" id="IPR051758">
    <property type="entry name" value="ERF/AP2-like"/>
</dbReference>
<dbReference type="Proteomes" id="UP000326396">
    <property type="component" value="Linkage Group LG16"/>
</dbReference>
<evidence type="ECO:0000256" key="4">
    <source>
        <dbReference type="ARBA" id="ARBA00023015"/>
    </source>
</evidence>
<evidence type="ECO:0000259" key="11">
    <source>
        <dbReference type="PROSITE" id="PS51032"/>
    </source>
</evidence>
<evidence type="ECO:0000313" key="12">
    <source>
        <dbReference type="EMBL" id="KAD5508253.1"/>
    </source>
</evidence>
<evidence type="ECO:0000256" key="1">
    <source>
        <dbReference type="ARBA" id="ARBA00004123"/>
    </source>
</evidence>
<feature type="region of interest" description="Disordered" evidence="10">
    <location>
        <begin position="189"/>
        <end position="219"/>
    </location>
</feature>